<protein>
    <submittedName>
        <fullName evidence="1">Uncharacterized protein</fullName>
    </submittedName>
</protein>
<evidence type="ECO:0000313" key="1">
    <source>
        <dbReference type="EMBL" id="KAL0184559.1"/>
    </source>
</evidence>
<evidence type="ECO:0000313" key="2">
    <source>
        <dbReference type="Proteomes" id="UP001529510"/>
    </source>
</evidence>
<dbReference type="Proteomes" id="UP001529510">
    <property type="component" value="Unassembled WGS sequence"/>
</dbReference>
<dbReference type="AlphaFoldDB" id="A0ABD0QEK4"/>
<organism evidence="1 2">
    <name type="scientific">Cirrhinus mrigala</name>
    <name type="common">Mrigala</name>
    <dbReference type="NCBI Taxonomy" id="683832"/>
    <lineage>
        <taxon>Eukaryota</taxon>
        <taxon>Metazoa</taxon>
        <taxon>Chordata</taxon>
        <taxon>Craniata</taxon>
        <taxon>Vertebrata</taxon>
        <taxon>Euteleostomi</taxon>
        <taxon>Actinopterygii</taxon>
        <taxon>Neopterygii</taxon>
        <taxon>Teleostei</taxon>
        <taxon>Ostariophysi</taxon>
        <taxon>Cypriniformes</taxon>
        <taxon>Cyprinidae</taxon>
        <taxon>Labeoninae</taxon>
        <taxon>Labeonini</taxon>
        <taxon>Cirrhinus</taxon>
    </lineage>
</organism>
<proteinExistence type="predicted"/>
<feature type="non-terminal residue" evidence="1">
    <location>
        <position position="1"/>
    </location>
</feature>
<name>A0ABD0QEK4_CIRMR</name>
<sequence length="64" mass="7486">TPEAPHSRASGLTRPMVKFLREGGKISSQVTQRRRVNLPTLIHSRPGDERWTRQNHFDHLPFRK</sequence>
<keyword evidence="2" id="KW-1185">Reference proteome</keyword>
<reference evidence="1 2" key="1">
    <citation type="submission" date="2024-05" db="EMBL/GenBank/DDBJ databases">
        <title>Genome sequencing and assembly of Indian major carp, Cirrhinus mrigala (Hamilton, 1822).</title>
        <authorList>
            <person name="Mohindra V."/>
            <person name="Chowdhury L.M."/>
            <person name="Lal K."/>
            <person name="Jena J.K."/>
        </authorList>
    </citation>
    <scope>NUCLEOTIDE SEQUENCE [LARGE SCALE GENOMIC DNA]</scope>
    <source>
        <strain evidence="1">CM1030</strain>
        <tissue evidence="1">Blood</tissue>
    </source>
</reference>
<comment type="caution">
    <text evidence="1">The sequence shown here is derived from an EMBL/GenBank/DDBJ whole genome shotgun (WGS) entry which is preliminary data.</text>
</comment>
<accession>A0ABD0QEK4</accession>
<dbReference type="EMBL" id="JAMKFB020000009">
    <property type="protein sequence ID" value="KAL0184559.1"/>
    <property type="molecule type" value="Genomic_DNA"/>
</dbReference>
<feature type="non-terminal residue" evidence="1">
    <location>
        <position position="64"/>
    </location>
</feature>
<gene>
    <name evidence="1" type="ORF">M9458_020255</name>
</gene>